<keyword evidence="2" id="KW-0812">Transmembrane</keyword>
<evidence type="ECO:0000313" key="3">
    <source>
        <dbReference type="EMBL" id="GAA2085173.1"/>
    </source>
</evidence>
<feature type="compositionally biased region" description="Low complexity" evidence="1">
    <location>
        <begin position="276"/>
        <end position="286"/>
    </location>
</feature>
<keyword evidence="4" id="KW-1185">Reference proteome</keyword>
<proteinExistence type="predicted"/>
<feature type="transmembrane region" description="Helical" evidence="2">
    <location>
        <begin position="36"/>
        <end position="55"/>
    </location>
</feature>
<gene>
    <name evidence="3" type="ORF">GCM10009759_04730</name>
</gene>
<protein>
    <submittedName>
        <fullName evidence="3">Uncharacterized protein</fullName>
    </submittedName>
</protein>
<feature type="region of interest" description="Disordered" evidence="1">
    <location>
        <begin position="207"/>
        <end position="331"/>
    </location>
</feature>
<accession>A0ABN2W727</accession>
<evidence type="ECO:0000313" key="4">
    <source>
        <dbReference type="Proteomes" id="UP001500897"/>
    </source>
</evidence>
<dbReference type="EMBL" id="BAAANS010000002">
    <property type="protein sequence ID" value="GAA2085173.1"/>
    <property type="molecule type" value="Genomic_DNA"/>
</dbReference>
<keyword evidence="2" id="KW-1133">Transmembrane helix</keyword>
<comment type="caution">
    <text evidence="3">The sequence shown here is derived from an EMBL/GenBank/DDBJ whole genome shotgun (WGS) entry which is preliminary data.</text>
</comment>
<reference evidence="3 4" key="1">
    <citation type="journal article" date="2019" name="Int. J. Syst. Evol. Microbiol.">
        <title>The Global Catalogue of Microorganisms (GCM) 10K type strain sequencing project: providing services to taxonomists for standard genome sequencing and annotation.</title>
        <authorList>
            <consortium name="The Broad Institute Genomics Platform"/>
            <consortium name="The Broad Institute Genome Sequencing Center for Infectious Disease"/>
            <person name="Wu L."/>
            <person name="Ma J."/>
        </authorList>
    </citation>
    <scope>NUCLEOTIDE SEQUENCE [LARGE SCALE GENOMIC DNA]</scope>
    <source>
        <strain evidence="3 4">JCM 14559</strain>
    </source>
</reference>
<sequence length="331" mass="34076">MIGSVRTPVPAGAGGTVRPGRPAIVGRRAGRLRAEVLFLGCGVLLLPWAALLAAFPGGRPWAVLDLGEAAALCTAGVRLRRGLSPFWPAVLAGALLVLDAGCDLATASGGRELLAALLMAACAELPLAAKCWSTAFRRSSAPVSAAGRRRRPRLLRWRAAPSSPVGARPAGFPTEGVSVQNVHLTVQSVSGVVTGVPASRVYAGMSRRLRVTGDEPVHRSPGEPSRPAPGRDSSTTPAASGCGRPVRPPDRAPAAGPQVRAGHWASGRRPDRPRRVVSAAAGAAGSVRGGPGGPGARHRLAAEQRCRSGEVRSRQSHRYAAGSRRRSSAGV</sequence>
<evidence type="ECO:0000256" key="1">
    <source>
        <dbReference type="SAM" id="MobiDB-lite"/>
    </source>
</evidence>
<feature type="compositionally biased region" description="Basic and acidic residues" evidence="1">
    <location>
        <begin position="300"/>
        <end position="313"/>
    </location>
</feature>
<organism evidence="3 4">
    <name type="scientific">Kitasatospora saccharophila</name>
    <dbReference type="NCBI Taxonomy" id="407973"/>
    <lineage>
        <taxon>Bacteria</taxon>
        <taxon>Bacillati</taxon>
        <taxon>Actinomycetota</taxon>
        <taxon>Actinomycetes</taxon>
        <taxon>Kitasatosporales</taxon>
        <taxon>Streptomycetaceae</taxon>
        <taxon>Kitasatospora</taxon>
    </lineage>
</organism>
<dbReference type="Proteomes" id="UP001500897">
    <property type="component" value="Unassembled WGS sequence"/>
</dbReference>
<feature type="compositionally biased region" description="Basic and acidic residues" evidence="1">
    <location>
        <begin position="211"/>
        <end position="221"/>
    </location>
</feature>
<name>A0ABN2W727_9ACTN</name>
<keyword evidence="2" id="KW-0472">Membrane</keyword>
<evidence type="ECO:0000256" key="2">
    <source>
        <dbReference type="SAM" id="Phobius"/>
    </source>
</evidence>